<evidence type="ECO:0000256" key="7">
    <source>
        <dbReference type="RuleBase" id="RU365066"/>
    </source>
</evidence>
<keyword evidence="6 7" id="KW-0472">Membrane</keyword>
<dbReference type="GO" id="GO:0005789">
    <property type="term" value="C:endoplasmic reticulum membrane"/>
    <property type="evidence" value="ECO:0007669"/>
    <property type="project" value="TreeGrafter"/>
</dbReference>
<evidence type="ECO:0000256" key="6">
    <source>
        <dbReference type="ARBA" id="ARBA00023136"/>
    </source>
</evidence>
<dbReference type="OrthoDB" id="419770at2759"/>
<keyword evidence="10" id="KW-1185">Reference proteome</keyword>
<dbReference type="EMBL" id="BRXY01000069">
    <property type="protein sequence ID" value="GMH61001.1"/>
    <property type="molecule type" value="Genomic_DNA"/>
</dbReference>
<proteinExistence type="inferred from homology"/>
<organism evidence="9 10">
    <name type="scientific">Triparma strigata</name>
    <dbReference type="NCBI Taxonomy" id="1606541"/>
    <lineage>
        <taxon>Eukaryota</taxon>
        <taxon>Sar</taxon>
        <taxon>Stramenopiles</taxon>
        <taxon>Ochrophyta</taxon>
        <taxon>Bolidophyceae</taxon>
        <taxon>Parmales</taxon>
        <taxon>Triparmaceae</taxon>
        <taxon>Triparma</taxon>
    </lineage>
</organism>
<dbReference type="GO" id="GO:0006506">
    <property type="term" value="P:GPI anchor biosynthetic process"/>
    <property type="evidence" value="ECO:0007669"/>
    <property type="project" value="UniProtKB-KW"/>
</dbReference>
<evidence type="ECO:0000256" key="2">
    <source>
        <dbReference type="ARBA" id="ARBA00022502"/>
    </source>
</evidence>
<reference evidence="10" key="1">
    <citation type="journal article" date="2023" name="Commun. Biol.">
        <title>Genome analysis of Parmales, the sister group of diatoms, reveals the evolutionary specialization of diatoms from phago-mixotrophs to photoautotrophs.</title>
        <authorList>
            <person name="Ban H."/>
            <person name="Sato S."/>
            <person name="Yoshikawa S."/>
            <person name="Yamada K."/>
            <person name="Nakamura Y."/>
            <person name="Ichinomiya M."/>
            <person name="Sato N."/>
            <person name="Blanc-Mathieu R."/>
            <person name="Endo H."/>
            <person name="Kuwata A."/>
            <person name="Ogata H."/>
        </authorList>
    </citation>
    <scope>NUCLEOTIDE SEQUENCE [LARGE SCALE GENOMIC DNA]</scope>
    <source>
        <strain evidence="10">NIES 3701</strain>
    </source>
</reference>
<evidence type="ECO:0000256" key="4">
    <source>
        <dbReference type="ARBA" id="ARBA00022729"/>
    </source>
</evidence>
<comment type="caution">
    <text evidence="7">Lacks conserved residue(s) required for the propagation of feature annotation.</text>
</comment>
<evidence type="ECO:0000256" key="1">
    <source>
        <dbReference type="ARBA" id="ARBA00004127"/>
    </source>
</evidence>
<accession>A0A9W6ZZX5</accession>
<keyword evidence="7" id="KW-0333">Golgi apparatus</keyword>
<keyword evidence="3 7" id="KW-0812">Transmembrane</keyword>
<feature type="transmembrane region" description="Helical" evidence="7">
    <location>
        <begin position="178"/>
        <end position="196"/>
    </location>
</feature>
<feature type="signal peptide" evidence="7">
    <location>
        <begin position="1"/>
        <end position="16"/>
    </location>
</feature>
<feature type="transmembrane region" description="Helical" evidence="7">
    <location>
        <begin position="140"/>
        <end position="158"/>
    </location>
</feature>
<dbReference type="Proteomes" id="UP001165085">
    <property type="component" value="Unassembled WGS sequence"/>
</dbReference>
<gene>
    <name evidence="9" type="ORF">TrST_g355</name>
</gene>
<dbReference type="PANTHER" id="PTHR13148:SF0">
    <property type="entry name" value="POST-GPI ATTACHMENT TO PROTEINS FACTOR 3"/>
    <property type="match status" value="1"/>
</dbReference>
<feature type="chain" id="PRO_5041011253" description="Post-GPI attachment to proteins factor 3" evidence="7">
    <location>
        <begin position="17"/>
        <end position="365"/>
    </location>
</feature>
<sequence>MVQVLLLFTFVVHVQSSGGDRAGYYRRCLGECAQKLCPLIEPEDSVAAGANENSGEVIEGEGERKREQQRSASARTKTQQLDPNWEHDDWWMRFMRWDCLSECKYECMQDYSLYRKTKNLPPEKFYGKWPFVRVMGVQELFSSGASFLNGVPHAVYLLTPRLRSMFSGEKGYYMRMPLLVFSMVAINSWLWSTIFHARDKPFTEAADYFFATMQLMYSMWLAAFRIGRSEGLGRWARLLSGWGLGCGMVGFYCYYLNRMLFVLFDYGWHMKINGVLVGAHFISWIIWSLSLGKKRSYKWQAIGFLAMVLLAASCEVFDFPPVWGLIDAHATWHCLTAPMLPLWYQFWIEDTSFEMQRISRGMKGK</sequence>
<keyword evidence="4 7" id="KW-0732">Signal</keyword>
<feature type="region of interest" description="Disordered" evidence="8">
    <location>
        <begin position="50"/>
        <end position="80"/>
    </location>
</feature>
<dbReference type="InterPro" id="IPR007217">
    <property type="entry name" value="Per1-like"/>
</dbReference>
<evidence type="ECO:0000313" key="9">
    <source>
        <dbReference type="EMBL" id="GMH61001.1"/>
    </source>
</evidence>
<dbReference type="GO" id="GO:0016788">
    <property type="term" value="F:hydrolase activity, acting on ester bonds"/>
    <property type="evidence" value="ECO:0007669"/>
    <property type="project" value="TreeGrafter"/>
</dbReference>
<evidence type="ECO:0000256" key="3">
    <source>
        <dbReference type="ARBA" id="ARBA00022692"/>
    </source>
</evidence>
<feature type="transmembrane region" description="Helical" evidence="7">
    <location>
        <begin position="269"/>
        <end position="289"/>
    </location>
</feature>
<comment type="caution">
    <text evidence="9">The sequence shown here is derived from an EMBL/GenBank/DDBJ whole genome shotgun (WGS) entry which is preliminary data.</text>
</comment>
<comment type="subcellular location">
    <subcellularLocation>
        <location evidence="1">Endomembrane system</location>
        <topology evidence="1">Multi-pass membrane protein</topology>
    </subcellularLocation>
    <subcellularLocation>
        <location evidence="7">Golgi apparatus membrane</location>
        <topology evidence="7">Multi-pass membrane protein</topology>
    </subcellularLocation>
</comment>
<evidence type="ECO:0000313" key="10">
    <source>
        <dbReference type="Proteomes" id="UP001165085"/>
    </source>
</evidence>
<dbReference type="AlphaFoldDB" id="A0A9W6ZZX5"/>
<keyword evidence="5 7" id="KW-1133">Transmembrane helix</keyword>
<feature type="transmembrane region" description="Helical" evidence="7">
    <location>
        <begin position="301"/>
        <end position="323"/>
    </location>
</feature>
<dbReference type="GO" id="GO:0000139">
    <property type="term" value="C:Golgi membrane"/>
    <property type="evidence" value="ECO:0007669"/>
    <property type="project" value="UniProtKB-SubCell"/>
</dbReference>
<dbReference type="PANTHER" id="PTHR13148">
    <property type="entry name" value="PER1-RELATED"/>
    <property type="match status" value="1"/>
</dbReference>
<name>A0A9W6ZZX5_9STRA</name>
<comment type="similarity">
    <text evidence="7">Belongs to the PGAP3 family.</text>
</comment>
<evidence type="ECO:0000256" key="8">
    <source>
        <dbReference type="SAM" id="MobiDB-lite"/>
    </source>
</evidence>
<feature type="transmembrane region" description="Helical" evidence="7">
    <location>
        <begin position="208"/>
        <end position="226"/>
    </location>
</feature>
<feature type="compositionally biased region" description="Polar residues" evidence="8">
    <location>
        <begin position="71"/>
        <end position="80"/>
    </location>
</feature>
<protein>
    <recommendedName>
        <fullName evidence="7">Post-GPI attachment to proteins factor 3</fullName>
    </recommendedName>
</protein>
<comment type="function">
    <text evidence="7">Involved in the lipid remodeling steps of GPI-anchor maturation.</text>
</comment>
<feature type="transmembrane region" description="Helical" evidence="7">
    <location>
        <begin position="238"/>
        <end position="257"/>
    </location>
</feature>
<keyword evidence="2 7" id="KW-0337">GPI-anchor biosynthesis</keyword>
<dbReference type="Pfam" id="PF04080">
    <property type="entry name" value="Per1"/>
    <property type="match status" value="1"/>
</dbReference>
<evidence type="ECO:0000256" key="5">
    <source>
        <dbReference type="ARBA" id="ARBA00022989"/>
    </source>
</evidence>